<accession>A0A9X6MZS8</accession>
<evidence type="ECO:0000313" key="2">
    <source>
        <dbReference type="EMBL" id="OUB93608.1"/>
    </source>
</evidence>
<evidence type="ECO:0000313" key="3">
    <source>
        <dbReference type="Proteomes" id="UP000195160"/>
    </source>
</evidence>
<gene>
    <name evidence="2" type="ORF">BK784_22105</name>
</gene>
<protein>
    <submittedName>
        <fullName evidence="2">Uncharacterized protein</fullName>
    </submittedName>
</protein>
<name>A0A9X6MZS8_BACTV</name>
<dbReference type="Proteomes" id="UP000195160">
    <property type="component" value="Unassembled WGS sequence"/>
</dbReference>
<dbReference type="RefSeq" id="WP_088068298.1">
    <property type="nucleotide sequence ID" value="NZ_MOOV01000174.1"/>
</dbReference>
<comment type="caution">
    <text evidence="2">The sequence shown here is derived from an EMBL/GenBank/DDBJ whole genome shotgun (WGS) entry which is preliminary data.</text>
</comment>
<dbReference type="AlphaFoldDB" id="A0A9X6MZS8"/>
<organism evidence="2 3">
    <name type="scientific">Bacillus thuringiensis subsp. medellin</name>
    <dbReference type="NCBI Taxonomy" id="79672"/>
    <lineage>
        <taxon>Bacteria</taxon>
        <taxon>Bacillati</taxon>
        <taxon>Bacillota</taxon>
        <taxon>Bacilli</taxon>
        <taxon>Bacillales</taxon>
        <taxon>Bacillaceae</taxon>
        <taxon>Bacillus</taxon>
        <taxon>Bacillus cereus group</taxon>
    </lineage>
</organism>
<reference evidence="2 3" key="1">
    <citation type="submission" date="2016-10" db="EMBL/GenBank/DDBJ databases">
        <title>Comparative genomics of Bacillus thuringiensis reveals a path to pathogens against multiple invertebrate hosts.</title>
        <authorList>
            <person name="Zheng J."/>
            <person name="Gao Q."/>
            <person name="Liu H."/>
            <person name="Peng D."/>
            <person name="Ruan L."/>
            <person name="Sun M."/>
        </authorList>
    </citation>
    <scope>NUCLEOTIDE SEQUENCE [LARGE SCALE GENOMIC DNA]</scope>
    <source>
        <strain evidence="2">T30001</strain>
    </source>
</reference>
<evidence type="ECO:0000256" key="1">
    <source>
        <dbReference type="SAM" id="Phobius"/>
    </source>
</evidence>
<keyword evidence="1" id="KW-0472">Membrane</keyword>
<keyword evidence="1" id="KW-0812">Transmembrane</keyword>
<dbReference type="EMBL" id="MOOV01000174">
    <property type="protein sequence ID" value="OUB93608.1"/>
    <property type="molecule type" value="Genomic_DNA"/>
</dbReference>
<keyword evidence="1" id="KW-1133">Transmembrane helix</keyword>
<proteinExistence type="predicted"/>
<sequence length="115" mass="12395">MNYCQNQNEYEILDASPNATNMSNTNPSYPLANDSQAAMKKMNYKDWLNMFEGPTNFSRRAGTSSSIGILMRVLAFAAAPSLSAGIGVAVAIVGTLRTDNVADNSINDISEIINI</sequence>
<feature type="transmembrane region" description="Helical" evidence="1">
    <location>
        <begin position="69"/>
        <end position="93"/>
    </location>
</feature>